<keyword evidence="3" id="KW-1185">Reference proteome</keyword>
<dbReference type="Proteomes" id="UP000503640">
    <property type="component" value="Unassembled WGS sequence"/>
</dbReference>
<evidence type="ECO:0000256" key="1">
    <source>
        <dbReference type="SAM" id="Phobius"/>
    </source>
</evidence>
<sequence>MDAKLLIAEVAKRHGILLDANDPVLVTVTLNELVLEEYLRRLSAAVEQGERRAVAASERQLAMAKQAAGEIVTRTAAYVADQVRAAAAEARSEIEQRVAGAATSVRADASAAARHRNLAFVFMMASALASALALSGVAM</sequence>
<protein>
    <recommendedName>
        <fullName evidence="4">Transcriptional activator TraM</fullName>
    </recommendedName>
</protein>
<keyword evidence="1" id="KW-1133">Transmembrane helix</keyword>
<name>A0A7I9VJS0_9BACT</name>
<keyword evidence="1" id="KW-0472">Membrane</keyword>
<evidence type="ECO:0000313" key="2">
    <source>
        <dbReference type="EMBL" id="GEJ56623.1"/>
    </source>
</evidence>
<proteinExistence type="predicted"/>
<accession>A0A7I9VJS0</accession>
<comment type="caution">
    <text evidence="2">The sequence shown here is derived from an EMBL/GenBank/DDBJ whole genome shotgun (WGS) entry which is preliminary data.</text>
</comment>
<keyword evidence="1" id="KW-0812">Transmembrane</keyword>
<dbReference type="EMBL" id="BJTG01000003">
    <property type="protein sequence ID" value="GEJ56623.1"/>
    <property type="molecule type" value="Genomic_DNA"/>
</dbReference>
<gene>
    <name evidence="2" type="ORF">AMYX_13640</name>
</gene>
<evidence type="ECO:0008006" key="4">
    <source>
        <dbReference type="Google" id="ProtNLM"/>
    </source>
</evidence>
<evidence type="ECO:0000313" key="3">
    <source>
        <dbReference type="Proteomes" id="UP000503640"/>
    </source>
</evidence>
<organism evidence="2 3">
    <name type="scientific">Anaeromyxobacter diazotrophicus</name>
    <dbReference type="NCBI Taxonomy" id="2590199"/>
    <lineage>
        <taxon>Bacteria</taxon>
        <taxon>Pseudomonadati</taxon>
        <taxon>Myxococcota</taxon>
        <taxon>Myxococcia</taxon>
        <taxon>Myxococcales</taxon>
        <taxon>Cystobacterineae</taxon>
        <taxon>Anaeromyxobacteraceae</taxon>
        <taxon>Anaeromyxobacter</taxon>
    </lineage>
</organism>
<dbReference type="AlphaFoldDB" id="A0A7I9VJS0"/>
<reference evidence="3" key="1">
    <citation type="journal article" date="2020" name="Appl. Environ. Microbiol.">
        <title>Diazotrophic Anaeromyxobacter Isolates from Soils.</title>
        <authorList>
            <person name="Masuda Y."/>
            <person name="Yamanaka H."/>
            <person name="Xu Z.X."/>
            <person name="Shiratori Y."/>
            <person name="Aono T."/>
            <person name="Amachi S."/>
            <person name="Senoo K."/>
            <person name="Itoh H."/>
        </authorList>
    </citation>
    <scope>NUCLEOTIDE SEQUENCE [LARGE SCALE GENOMIC DNA]</scope>
    <source>
        <strain evidence="3">R267</strain>
    </source>
</reference>
<dbReference type="RefSeq" id="WP_176064128.1">
    <property type="nucleotide sequence ID" value="NZ_BJTG01000003.1"/>
</dbReference>
<feature type="transmembrane region" description="Helical" evidence="1">
    <location>
        <begin position="118"/>
        <end position="138"/>
    </location>
</feature>